<gene>
    <name evidence="1" type="ORF">RMSM_05796</name>
</gene>
<reference evidence="1 2" key="1">
    <citation type="journal article" date="2013" name="Mar. Genomics">
        <title>Expression of sulfatases in Rhodopirellula baltica and the diversity of sulfatases in the genus Rhodopirellula.</title>
        <authorList>
            <person name="Wegner C.E."/>
            <person name="Richter-Heitmann T."/>
            <person name="Klindworth A."/>
            <person name="Klockow C."/>
            <person name="Richter M."/>
            <person name="Achstetter T."/>
            <person name="Glockner F.O."/>
            <person name="Harder J."/>
        </authorList>
    </citation>
    <scope>NUCLEOTIDE SEQUENCE [LARGE SCALE GENOMIC DNA]</scope>
    <source>
        <strain evidence="1 2">SM1</strain>
    </source>
</reference>
<dbReference type="OrthoDB" id="6935103at2"/>
<dbReference type="AlphaFoldDB" id="M5RD28"/>
<evidence type="ECO:0000313" key="1">
    <source>
        <dbReference type="EMBL" id="EMI17280.1"/>
    </source>
</evidence>
<name>M5RD28_9BACT</name>
<comment type="caution">
    <text evidence="1">The sequence shown here is derived from an EMBL/GenBank/DDBJ whole genome shotgun (WGS) entry which is preliminary data.</text>
</comment>
<proteinExistence type="predicted"/>
<sequence>MIEYWGWVSDPAAQRDYQDRVTCVSVSNEAINQWEDWQPFESPEGHYGPPVYTIEETEMICRFHDVWNDVAENTPDPMPSLEELLEDGKWRRLIEEAHGAYQLFMKRGKLDENVPLQNTSVNLSTHSRGN</sequence>
<dbReference type="EMBL" id="ANOG01000825">
    <property type="protein sequence ID" value="EMI17280.1"/>
    <property type="molecule type" value="Genomic_DNA"/>
</dbReference>
<dbReference type="PATRIC" id="fig|1265738.3.peg.5793"/>
<keyword evidence="2" id="KW-1185">Reference proteome</keyword>
<evidence type="ECO:0000313" key="2">
    <source>
        <dbReference type="Proteomes" id="UP000011991"/>
    </source>
</evidence>
<dbReference type="Proteomes" id="UP000011991">
    <property type="component" value="Unassembled WGS sequence"/>
</dbReference>
<accession>M5RD28</accession>
<dbReference type="RefSeq" id="WP_008704215.1">
    <property type="nucleotide sequence ID" value="NZ_ANOG01000825.1"/>
</dbReference>
<organism evidence="1 2">
    <name type="scientific">Rhodopirellula maiorica SM1</name>
    <dbReference type="NCBI Taxonomy" id="1265738"/>
    <lineage>
        <taxon>Bacteria</taxon>
        <taxon>Pseudomonadati</taxon>
        <taxon>Planctomycetota</taxon>
        <taxon>Planctomycetia</taxon>
        <taxon>Pirellulales</taxon>
        <taxon>Pirellulaceae</taxon>
        <taxon>Novipirellula</taxon>
    </lineage>
</organism>
<protein>
    <submittedName>
        <fullName evidence="1">Uncharacterized protein</fullName>
    </submittedName>
</protein>